<feature type="transmembrane region" description="Helical" evidence="1">
    <location>
        <begin position="142"/>
        <end position="160"/>
    </location>
</feature>
<dbReference type="KEGG" id="tet:TTHERM_000760599"/>
<evidence type="ECO:0000313" key="2">
    <source>
        <dbReference type="EMBL" id="EWS71742.1"/>
    </source>
</evidence>
<dbReference type="GeneID" id="24440560"/>
<feature type="transmembrane region" description="Helical" evidence="1">
    <location>
        <begin position="86"/>
        <end position="106"/>
    </location>
</feature>
<dbReference type="AlphaFoldDB" id="W7X280"/>
<sequence>MYYQIIMTQIFQAFYWGILNVCYYLAISQNIISHLINFGIQNNILSTKSRQLTLYHIFMIFIFINKIIGYALFTKSNILLIRYSKMICLLCISVTFYLICVIFLIIVLGFFVRADICTQIIFLILCYLLLLRSMHFLQALNILFILVQLILLIIYLSFILRLC</sequence>
<keyword evidence="1 2" id="KW-0812">Transmembrane</keyword>
<feature type="transmembrane region" description="Helical" evidence="1">
    <location>
        <begin position="12"/>
        <end position="32"/>
    </location>
</feature>
<evidence type="ECO:0000256" key="1">
    <source>
        <dbReference type="SAM" id="Phobius"/>
    </source>
</evidence>
<name>W7X280_TETTS</name>
<protein>
    <submittedName>
        <fullName evidence="2">Transmembrane protein, putative</fullName>
    </submittedName>
</protein>
<feature type="transmembrane region" description="Helical" evidence="1">
    <location>
        <begin position="112"/>
        <end position="130"/>
    </location>
</feature>
<proteinExistence type="predicted"/>
<keyword evidence="1" id="KW-0472">Membrane</keyword>
<accession>W7X280</accession>
<gene>
    <name evidence="2" type="ORF">TTHERM_000760599</name>
</gene>
<evidence type="ECO:0000313" key="3">
    <source>
        <dbReference type="Proteomes" id="UP000009168"/>
    </source>
</evidence>
<reference evidence="3" key="1">
    <citation type="journal article" date="2006" name="PLoS Biol.">
        <title>Macronuclear genome sequence of the ciliate Tetrahymena thermophila, a model eukaryote.</title>
        <authorList>
            <person name="Eisen J.A."/>
            <person name="Coyne R.S."/>
            <person name="Wu M."/>
            <person name="Wu D."/>
            <person name="Thiagarajan M."/>
            <person name="Wortman J.R."/>
            <person name="Badger J.H."/>
            <person name="Ren Q."/>
            <person name="Amedeo P."/>
            <person name="Jones K.M."/>
            <person name="Tallon L.J."/>
            <person name="Delcher A.L."/>
            <person name="Salzberg S.L."/>
            <person name="Silva J.C."/>
            <person name="Haas B.J."/>
            <person name="Majoros W.H."/>
            <person name="Farzad M."/>
            <person name="Carlton J.M."/>
            <person name="Smith R.K. Jr."/>
            <person name="Garg J."/>
            <person name="Pearlman R.E."/>
            <person name="Karrer K.M."/>
            <person name="Sun L."/>
            <person name="Manning G."/>
            <person name="Elde N.C."/>
            <person name="Turkewitz A.P."/>
            <person name="Asai D.J."/>
            <person name="Wilkes D.E."/>
            <person name="Wang Y."/>
            <person name="Cai H."/>
            <person name="Collins K."/>
            <person name="Stewart B.A."/>
            <person name="Lee S.R."/>
            <person name="Wilamowska K."/>
            <person name="Weinberg Z."/>
            <person name="Ruzzo W.L."/>
            <person name="Wloga D."/>
            <person name="Gaertig J."/>
            <person name="Frankel J."/>
            <person name="Tsao C.-C."/>
            <person name="Gorovsky M.A."/>
            <person name="Keeling P.J."/>
            <person name="Waller R.F."/>
            <person name="Patron N.J."/>
            <person name="Cherry J.M."/>
            <person name="Stover N.A."/>
            <person name="Krieger C.J."/>
            <person name="del Toro C."/>
            <person name="Ryder H.F."/>
            <person name="Williamson S.C."/>
            <person name="Barbeau R.A."/>
            <person name="Hamilton E.P."/>
            <person name="Orias E."/>
        </authorList>
    </citation>
    <scope>NUCLEOTIDE SEQUENCE [LARGE SCALE GENOMIC DNA]</scope>
    <source>
        <strain evidence="3">SB210</strain>
    </source>
</reference>
<dbReference type="InParanoid" id="W7X280"/>
<dbReference type="Proteomes" id="UP000009168">
    <property type="component" value="Unassembled WGS sequence"/>
</dbReference>
<keyword evidence="1" id="KW-1133">Transmembrane helix</keyword>
<organism evidence="2 3">
    <name type="scientific">Tetrahymena thermophila (strain SB210)</name>
    <dbReference type="NCBI Taxonomy" id="312017"/>
    <lineage>
        <taxon>Eukaryota</taxon>
        <taxon>Sar</taxon>
        <taxon>Alveolata</taxon>
        <taxon>Ciliophora</taxon>
        <taxon>Intramacronucleata</taxon>
        <taxon>Oligohymenophorea</taxon>
        <taxon>Hymenostomatida</taxon>
        <taxon>Tetrahymenina</taxon>
        <taxon>Tetrahymenidae</taxon>
        <taxon>Tetrahymena</taxon>
    </lineage>
</organism>
<keyword evidence="3" id="KW-1185">Reference proteome</keyword>
<feature type="transmembrane region" description="Helical" evidence="1">
    <location>
        <begin position="52"/>
        <end position="74"/>
    </location>
</feature>
<dbReference type="RefSeq" id="XP_012655728.1">
    <property type="nucleotide sequence ID" value="XM_012800274.1"/>
</dbReference>
<dbReference type="EMBL" id="GG662440">
    <property type="protein sequence ID" value="EWS71742.1"/>
    <property type="molecule type" value="Genomic_DNA"/>
</dbReference>